<gene>
    <name evidence="1" type="ORF">RCL2_000327700</name>
</gene>
<dbReference type="OrthoDB" id="2315026at2759"/>
<reference evidence="1" key="1">
    <citation type="submission" date="2019-10" db="EMBL/GenBank/DDBJ databases">
        <title>Conservation and host-specific expression of non-tandemly repeated heterogenous ribosome RNA gene in arbuscular mycorrhizal fungi.</title>
        <authorList>
            <person name="Maeda T."/>
            <person name="Kobayashi Y."/>
            <person name="Nakagawa T."/>
            <person name="Ezawa T."/>
            <person name="Yamaguchi K."/>
            <person name="Bino T."/>
            <person name="Nishimoto Y."/>
            <person name="Shigenobu S."/>
            <person name="Kawaguchi M."/>
        </authorList>
    </citation>
    <scope>NUCLEOTIDE SEQUENCE</scope>
    <source>
        <strain evidence="1">HR1</strain>
    </source>
</reference>
<proteinExistence type="predicted"/>
<dbReference type="EMBL" id="BLAL01000018">
    <property type="protein sequence ID" value="GES75876.1"/>
    <property type="molecule type" value="Genomic_DNA"/>
</dbReference>
<dbReference type="Proteomes" id="UP000615446">
    <property type="component" value="Unassembled WGS sequence"/>
</dbReference>
<name>A0A8H3QE46_9GLOM</name>
<dbReference type="AlphaFoldDB" id="A0A8H3QE46"/>
<accession>A0A8H3QE46</accession>
<sequence>MATFLEKNDACLEKKNNLQVYPDDSIAIFDHENIIPMTKRSNINESIWQNAISNKRSLIVVKRNETNPCPSAKFFQATNDICHVIGMMYDTLLRDYNENLPDQQHYSSLPRLHSAAHHDEDIMTRYTNKIAVYGMKLRHITLLIDYKYIRNTQVHRSYWNITSHVPRLEQRQNALALLNTVNQSRVFSEAFRLCTSCVYGAQ</sequence>
<evidence type="ECO:0000313" key="1">
    <source>
        <dbReference type="EMBL" id="GES75876.1"/>
    </source>
</evidence>
<evidence type="ECO:0000313" key="2">
    <source>
        <dbReference type="Proteomes" id="UP000615446"/>
    </source>
</evidence>
<comment type="caution">
    <text evidence="1">The sequence shown here is derived from an EMBL/GenBank/DDBJ whole genome shotgun (WGS) entry which is preliminary data.</text>
</comment>
<protein>
    <submittedName>
        <fullName evidence="1">Uncharacterized protein</fullName>
    </submittedName>
</protein>
<organism evidence="1 2">
    <name type="scientific">Rhizophagus clarus</name>
    <dbReference type="NCBI Taxonomy" id="94130"/>
    <lineage>
        <taxon>Eukaryota</taxon>
        <taxon>Fungi</taxon>
        <taxon>Fungi incertae sedis</taxon>
        <taxon>Mucoromycota</taxon>
        <taxon>Glomeromycotina</taxon>
        <taxon>Glomeromycetes</taxon>
        <taxon>Glomerales</taxon>
        <taxon>Glomeraceae</taxon>
        <taxon>Rhizophagus</taxon>
    </lineage>
</organism>